<feature type="region of interest" description="Disordered" evidence="6">
    <location>
        <begin position="193"/>
        <end position="222"/>
    </location>
</feature>
<keyword evidence="3" id="KW-0862">Zinc</keyword>
<dbReference type="Proteomes" id="UP001233172">
    <property type="component" value="Unassembled WGS sequence"/>
</dbReference>
<dbReference type="GO" id="GO:0031267">
    <property type="term" value="F:small GTPase binding"/>
    <property type="evidence" value="ECO:0007669"/>
    <property type="project" value="InterPro"/>
</dbReference>
<evidence type="ECO:0000256" key="3">
    <source>
        <dbReference type="ARBA" id="ARBA00022833"/>
    </source>
</evidence>
<dbReference type="InterPro" id="IPR013083">
    <property type="entry name" value="Znf_RING/FYVE/PHD"/>
</dbReference>
<dbReference type="InterPro" id="IPR010911">
    <property type="entry name" value="Rab_BD"/>
</dbReference>
<name>A0AAD8ASJ8_BIOPF</name>
<dbReference type="InterPro" id="IPR041282">
    <property type="entry name" value="FYVE_2"/>
</dbReference>
<keyword evidence="5" id="KW-0175">Coiled coil</keyword>
<dbReference type="SUPFAM" id="SSF57903">
    <property type="entry name" value="FYVE/PHD zinc finger"/>
    <property type="match status" value="1"/>
</dbReference>
<dbReference type="InterPro" id="IPR051745">
    <property type="entry name" value="Intracell_Transport_Effector"/>
</dbReference>
<feature type="domain" description="FYVE-type" evidence="7">
    <location>
        <begin position="102"/>
        <end position="157"/>
    </location>
</feature>
<keyword evidence="10" id="KW-1185">Reference proteome</keyword>
<evidence type="ECO:0000256" key="1">
    <source>
        <dbReference type="ARBA" id="ARBA00022723"/>
    </source>
</evidence>
<evidence type="ECO:0000313" key="9">
    <source>
        <dbReference type="EMBL" id="KAK0041593.1"/>
    </source>
</evidence>
<dbReference type="AlphaFoldDB" id="A0AAD8ASJ8"/>
<dbReference type="PANTHER" id="PTHR14555:SF3">
    <property type="entry name" value="RABBD DOMAIN-CONTAINING PROTEIN"/>
    <property type="match status" value="1"/>
</dbReference>
<keyword evidence="2 4" id="KW-0863">Zinc-finger</keyword>
<dbReference type="PROSITE" id="PS50178">
    <property type="entry name" value="ZF_FYVE"/>
    <property type="match status" value="1"/>
</dbReference>
<evidence type="ECO:0000259" key="7">
    <source>
        <dbReference type="PROSITE" id="PS50178"/>
    </source>
</evidence>
<evidence type="ECO:0000313" key="10">
    <source>
        <dbReference type="Proteomes" id="UP001233172"/>
    </source>
</evidence>
<reference evidence="9" key="1">
    <citation type="journal article" date="2023" name="PLoS Negl. Trop. Dis.">
        <title>A genome sequence for Biomphalaria pfeifferi, the major vector snail for the human-infecting parasite Schistosoma mansoni.</title>
        <authorList>
            <person name="Bu L."/>
            <person name="Lu L."/>
            <person name="Laidemitt M.R."/>
            <person name="Zhang S.M."/>
            <person name="Mutuku M."/>
            <person name="Mkoji G."/>
            <person name="Steinauer M."/>
            <person name="Loker E.S."/>
        </authorList>
    </citation>
    <scope>NUCLEOTIDE SEQUENCE</scope>
    <source>
        <strain evidence="9">KasaAsao</strain>
    </source>
</reference>
<gene>
    <name evidence="9" type="ORF">Bpfe_028957</name>
</gene>
<accession>A0AAD8ASJ8</accession>
<dbReference type="EMBL" id="JASAOG010000268">
    <property type="protein sequence ID" value="KAK0041593.1"/>
    <property type="molecule type" value="Genomic_DNA"/>
</dbReference>
<evidence type="ECO:0000259" key="8">
    <source>
        <dbReference type="PROSITE" id="PS50916"/>
    </source>
</evidence>
<feature type="non-terminal residue" evidence="9">
    <location>
        <position position="1"/>
    </location>
</feature>
<dbReference type="GO" id="GO:0006886">
    <property type="term" value="P:intracellular protein transport"/>
    <property type="evidence" value="ECO:0007669"/>
    <property type="project" value="InterPro"/>
</dbReference>
<dbReference type="PROSITE" id="PS50916">
    <property type="entry name" value="RABBD"/>
    <property type="match status" value="1"/>
</dbReference>
<dbReference type="Pfam" id="PF02318">
    <property type="entry name" value="FYVE_2"/>
    <property type="match status" value="1"/>
</dbReference>
<sequence length="235" mass="27046">MFRERTASPDGPMWSGVVLCPTEQVVTVEFPPTNLMDRVISTRDMGKKLNLTHLSEEEVNQIMGVIQKDFQVRREEKKKVSELKTELVKEQTKIQVLKERPEFNSTHCIICLETFGLLVRRKRSCYKCKVKVCSKCSVPRPKKSGQFVCPVCIKEKNFQILSNQWLYDSHNVSDKHFGSSQVVRYLYKKNSFSTSDTDADSGYLPSASNSTSAHRKHRPRLDEVFDIRMTDDSST</sequence>
<dbReference type="PANTHER" id="PTHR14555">
    <property type="entry name" value="MYELIN-ASSOCIATED OLIGODENDROCYTIC BASIC PROTEIN MOBP -RELATED"/>
    <property type="match status" value="1"/>
</dbReference>
<dbReference type="GO" id="GO:0003779">
    <property type="term" value="F:actin binding"/>
    <property type="evidence" value="ECO:0007669"/>
    <property type="project" value="TreeGrafter"/>
</dbReference>
<proteinExistence type="predicted"/>
<reference evidence="9" key="2">
    <citation type="submission" date="2023-04" db="EMBL/GenBank/DDBJ databases">
        <authorList>
            <person name="Bu L."/>
            <person name="Lu L."/>
            <person name="Laidemitt M.R."/>
            <person name="Zhang S.M."/>
            <person name="Mutuku M."/>
            <person name="Mkoji G."/>
            <person name="Steinauer M."/>
            <person name="Loker E.S."/>
        </authorList>
    </citation>
    <scope>NUCLEOTIDE SEQUENCE</scope>
    <source>
        <strain evidence="9">KasaAsao</strain>
        <tissue evidence="9">Whole Snail</tissue>
    </source>
</reference>
<keyword evidence="1" id="KW-0479">Metal-binding</keyword>
<organism evidence="9 10">
    <name type="scientific">Biomphalaria pfeifferi</name>
    <name type="common">Bloodfluke planorb</name>
    <name type="synonym">Freshwater snail</name>
    <dbReference type="NCBI Taxonomy" id="112525"/>
    <lineage>
        <taxon>Eukaryota</taxon>
        <taxon>Metazoa</taxon>
        <taxon>Spiralia</taxon>
        <taxon>Lophotrochozoa</taxon>
        <taxon>Mollusca</taxon>
        <taxon>Gastropoda</taxon>
        <taxon>Heterobranchia</taxon>
        <taxon>Euthyneura</taxon>
        <taxon>Panpulmonata</taxon>
        <taxon>Hygrophila</taxon>
        <taxon>Lymnaeoidea</taxon>
        <taxon>Planorbidae</taxon>
        <taxon>Biomphalaria</taxon>
    </lineage>
</organism>
<evidence type="ECO:0000256" key="2">
    <source>
        <dbReference type="ARBA" id="ARBA00022771"/>
    </source>
</evidence>
<dbReference type="InterPro" id="IPR011011">
    <property type="entry name" value="Znf_FYVE_PHD"/>
</dbReference>
<feature type="coiled-coil region" evidence="5">
    <location>
        <begin position="73"/>
        <end position="100"/>
    </location>
</feature>
<comment type="caution">
    <text evidence="9">The sequence shown here is derived from an EMBL/GenBank/DDBJ whole genome shotgun (WGS) entry which is preliminary data.</text>
</comment>
<dbReference type="FunFam" id="3.30.40.10:FF:000018">
    <property type="entry name" value="Synaptotagmin-like 5, isoform CRA_a"/>
    <property type="match status" value="1"/>
</dbReference>
<dbReference type="GO" id="GO:0030864">
    <property type="term" value="C:cortical actin cytoskeleton"/>
    <property type="evidence" value="ECO:0007669"/>
    <property type="project" value="TreeGrafter"/>
</dbReference>
<dbReference type="GO" id="GO:0017022">
    <property type="term" value="F:myosin binding"/>
    <property type="evidence" value="ECO:0007669"/>
    <property type="project" value="TreeGrafter"/>
</dbReference>
<evidence type="ECO:0000256" key="5">
    <source>
        <dbReference type="SAM" id="Coils"/>
    </source>
</evidence>
<protein>
    <submittedName>
        <fullName evidence="9">Melanophilin</fullName>
    </submittedName>
</protein>
<dbReference type="Gene3D" id="3.30.40.10">
    <property type="entry name" value="Zinc/RING finger domain, C3HC4 (zinc finger)"/>
    <property type="match status" value="1"/>
</dbReference>
<dbReference type="InterPro" id="IPR017455">
    <property type="entry name" value="Znf_FYVE-rel"/>
</dbReference>
<feature type="domain" description="RabBD" evidence="8">
    <location>
        <begin position="48"/>
        <end position="169"/>
    </location>
</feature>
<evidence type="ECO:0000256" key="6">
    <source>
        <dbReference type="SAM" id="MobiDB-lite"/>
    </source>
</evidence>
<evidence type="ECO:0000256" key="4">
    <source>
        <dbReference type="PROSITE-ProRule" id="PRU00091"/>
    </source>
</evidence>
<dbReference type="GO" id="GO:0008270">
    <property type="term" value="F:zinc ion binding"/>
    <property type="evidence" value="ECO:0007669"/>
    <property type="project" value="UniProtKB-KW"/>
</dbReference>